<organism evidence="9 10">
    <name type="scientific">Azospirillum ramasamyi</name>
    <dbReference type="NCBI Taxonomy" id="682998"/>
    <lineage>
        <taxon>Bacteria</taxon>
        <taxon>Pseudomonadati</taxon>
        <taxon>Pseudomonadota</taxon>
        <taxon>Alphaproteobacteria</taxon>
        <taxon>Rhodospirillales</taxon>
        <taxon>Azospirillaceae</taxon>
        <taxon>Azospirillum</taxon>
    </lineage>
</organism>
<keyword evidence="2" id="KW-0479">Metal-binding</keyword>
<sequence>MSDLVTRFAPSPTGHLHLGHAHSALFGWTTARSAAGRFLLRIEDIDPNRCRPEYERDLIEDLAWLGLDWDGPVRRQSDHFDDFRAALARLESLGVLYPCFCTRKDIAAEIARAGAAPHGPDGPLYPGTCRHRPPAERAERIARGDAWALRLDVAAAHRLTGPLRWHDRARGWQEATPELLGDVVLARKDTPTSYHLSVTVDDHLQGVTLVTRGEDLFFATHLHRLLQALLGYDPPDYHHHGLLRNAAGERLAKRDRAQTLRLLRDEGRSPAEVRALAGFPGAGFGGAGFGGVGIAG</sequence>
<protein>
    <submittedName>
        <fullName evidence="9">tRNA glutamyl-Q(34) synthetase GluQRS</fullName>
    </submittedName>
</protein>
<comment type="similarity">
    <text evidence="7">Belongs to the class-I aminoacyl-tRNA synthetase family.</text>
</comment>
<dbReference type="AlphaFoldDB" id="A0A2U9S4Q5"/>
<keyword evidence="3 7" id="KW-0547">Nucleotide-binding</keyword>
<dbReference type="InterPro" id="IPR001412">
    <property type="entry name" value="aa-tRNA-synth_I_CS"/>
</dbReference>
<evidence type="ECO:0000259" key="8">
    <source>
        <dbReference type="Pfam" id="PF00749"/>
    </source>
</evidence>
<keyword evidence="7" id="KW-0648">Protein biosynthesis</keyword>
<dbReference type="InterPro" id="IPR049940">
    <property type="entry name" value="GluQ/Sye"/>
</dbReference>
<keyword evidence="4" id="KW-0862">Zinc</keyword>
<evidence type="ECO:0000256" key="7">
    <source>
        <dbReference type="RuleBase" id="RU363037"/>
    </source>
</evidence>
<evidence type="ECO:0000256" key="1">
    <source>
        <dbReference type="ARBA" id="ARBA00022598"/>
    </source>
</evidence>
<dbReference type="GO" id="GO:0004818">
    <property type="term" value="F:glutamate-tRNA ligase activity"/>
    <property type="evidence" value="ECO:0007669"/>
    <property type="project" value="TreeGrafter"/>
</dbReference>
<evidence type="ECO:0000256" key="4">
    <source>
        <dbReference type="ARBA" id="ARBA00022833"/>
    </source>
</evidence>
<dbReference type="GO" id="GO:0005829">
    <property type="term" value="C:cytosol"/>
    <property type="evidence" value="ECO:0007669"/>
    <property type="project" value="TreeGrafter"/>
</dbReference>
<evidence type="ECO:0000256" key="3">
    <source>
        <dbReference type="ARBA" id="ARBA00022741"/>
    </source>
</evidence>
<proteinExistence type="inferred from homology"/>
<accession>A0A2U9S4Q5</accession>
<evidence type="ECO:0000313" key="9">
    <source>
        <dbReference type="EMBL" id="AWU94580.1"/>
    </source>
</evidence>
<dbReference type="GO" id="GO:0005524">
    <property type="term" value="F:ATP binding"/>
    <property type="evidence" value="ECO:0007669"/>
    <property type="project" value="UniProtKB-KW"/>
</dbReference>
<dbReference type="PANTHER" id="PTHR43311">
    <property type="entry name" value="GLUTAMATE--TRNA LIGASE"/>
    <property type="match status" value="1"/>
</dbReference>
<evidence type="ECO:0000256" key="6">
    <source>
        <dbReference type="ARBA" id="ARBA00023146"/>
    </source>
</evidence>
<dbReference type="EMBL" id="CP029829">
    <property type="protein sequence ID" value="AWU94580.1"/>
    <property type="molecule type" value="Genomic_DNA"/>
</dbReference>
<dbReference type="InterPro" id="IPR020058">
    <property type="entry name" value="Glu/Gln-tRNA-synth_Ib_cat-dom"/>
</dbReference>
<dbReference type="OrthoDB" id="9807503at2"/>
<dbReference type="NCBIfam" id="NF004315">
    <property type="entry name" value="PRK05710.1-4"/>
    <property type="match status" value="1"/>
</dbReference>
<dbReference type="Pfam" id="PF00749">
    <property type="entry name" value="tRNA-synt_1c"/>
    <property type="match status" value="1"/>
</dbReference>
<keyword evidence="5 7" id="KW-0067">ATP-binding</keyword>
<dbReference type="InterPro" id="IPR014729">
    <property type="entry name" value="Rossmann-like_a/b/a_fold"/>
</dbReference>
<feature type="domain" description="Glutamyl/glutaminyl-tRNA synthetase class Ib catalytic" evidence="8">
    <location>
        <begin position="4"/>
        <end position="270"/>
    </location>
</feature>
<dbReference type="GO" id="GO:0006424">
    <property type="term" value="P:glutamyl-tRNA aminoacylation"/>
    <property type="evidence" value="ECO:0007669"/>
    <property type="project" value="TreeGrafter"/>
</dbReference>
<evidence type="ECO:0000313" key="10">
    <source>
        <dbReference type="Proteomes" id="UP000249605"/>
    </source>
</evidence>
<dbReference type="PROSITE" id="PS00178">
    <property type="entry name" value="AA_TRNA_LIGASE_I"/>
    <property type="match status" value="1"/>
</dbReference>
<reference evidence="9 10" key="1">
    <citation type="journal article" date="2019" name="Int. J. Syst. Evol. Microbiol.">
        <title>Azospirillum ramasamyi sp. nov., a novel diazotrophic bacterium isolated from fermented bovine products.</title>
        <authorList>
            <person name="Anandham R."/>
            <person name="Heo J."/>
            <person name="Krishnamoorthy R."/>
            <person name="SenthilKumar M."/>
            <person name="Gopal N.O."/>
            <person name="Kim S.J."/>
            <person name="Kwon S.W."/>
        </authorList>
    </citation>
    <scope>NUCLEOTIDE SEQUENCE [LARGE SCALE GENOMIC DNA]</scope>
    <source>
        <strain evidence="9 10">M2T2B2</strain>
    </source>
</reference>
<dbReference type="Proteomes" id="UP000249605">
    <property type="component" value="Chromosome"/>
</dbReference>
<keyword evidence="1 7" id="KW-0436">Ligase</keyword>
<gene>
    <name evidence="9" type="ORF">DM194_10070</name>
</gene>
<dbReference type="KEGG" id="azm:DM194_10070"/>
<dbReference type="RefSeq" id="WP_111067194.1">
    <property type="nucleotide sequence ID" value="NZ_CP029829.1"/>
</dbReference>
<dbReference type="PANTHER" id="PTHR43311:SF1">
    <property type="entry name" value="GLUTAMYL-Q TRNA(ASP) SYNTHETASE"/>
    <property type="match status" value="1"/>
</dbReference>
<name>A0A2U9S4Q5_9PROT</name>
<dbReference type="SUPFAM" id="SSF52374">
    <property type="entry name" value="Nucleotidylyl transferase"/>
    <property type="match status" value="1"/>
</dbReference>
<dbReference type="InterPro" id="IPR000924">
    <property type="entry name" value="Glu/Gln-tRNA-synth"/>
</dbReference>
<evidence type="ECO:0000256" key="2">
    <source>
        <dbReference type="ARBA" id="ARBA00022723"/>
    </source>
</evidence>
<dbReference type="Gene3D" id="3.40.50.620">
    <property type="entry name" value="HUPs"/>
    <property type="match status" value="1"/>
</dbReference>
<evidence type="ECO:0000256" key="5">
    <source>
        <dbReference type="ARBA" id="ARBA00022840"/>
    </source>
</evidence>
<dbReference type="PRINTS" id="PR00987">
    <property type="entry name" value="TRNASYNTHGLU"/>
</dbReference>
<keyword evidence="10" id="KW-1185">Reference proteome</keyword>
<keyword evidence="6 7" id="KW-0030">Aminoacyl-tRNA synthetase</keyword>